<protein>
    <recommendedName>
        <fullName evidence="6 7">Large ribosomal subunit protein bL9</fullName>
    </recommendedName>
</protein>
<dbReference type="InterPro" id="IPR009027">
    <property type="entry name" value="Ribosomal_bL9/RNase_H1_N"/>
</dbReference>
<dbReference type="GO" id="GO:0005840">
    <property type="term" value="C:ribosome"/>
    <property type="evidence" value="ECO:0007669"/>
    <property type="project" value="UniProtKB-KW"/>
</dbReference>
<dbReference type="InterPro" id="IPR020069">
    <property type="entry name" value="Ribosomal_bL9_C"/>
</dbReference>
<dbReference type="InterPro" id="IPR020070">
    <property type="entry name" value="Ribosomal_bL9_N"/>
</dbReference>
<evidence type="ECO:0000313" key="10">
    <source>
        <dbReference type="EMBL" id="MBP2024582.1"/>
    </source>
</evidence>
<keyword evidence="2 7" id="KW-0699">rRNA-binding</keyword>
<dbReference type="PROSITE" id="PS00651">
    <property type="entry name" value="RIBOSOMAL_L9"/>
    <property type="match status" value="1"/>
</dbReference>
<evidence type="ECO:0000256" key="4">
    <source>
        <dbReference type="ARBA" id="ARBA00022980"/>
    </source>
</evidence>
<dbReference type="InterPro" id="IPR036791">
    <property type="entry name" value="Ribosomal_bL9_C_sf"/>
</dbReference>
<evidence type="ECO:0000256" key="7">
    <source>
        <dbReference type="HAMAP-Rule" id="MF_00503"/>
    </source>
</evidence>
<organism evidence="10 11">
    <name type="scientific">Peptoniphilus stercorisuis</name>
    <dbReference type="NCBI Taxonomy" id="1436965"/>
    <lineage>
        <taxon>Bacteria</taxon>
        <taxon>Bacillati</taxon>
        <taxon>Bacillota</taxon>
        <taxon>Tissierellia</taxon>
        <taxon>Tissierellales</taxon>
        <taxon>Peptoniphilaceae</taxon>
        <taxon>Peptoniphilus</taxon>
    </lineage>
</organism>
<comment type="caution">
    <text evidence="10">The sequence shown here is derived from an EMBL/GenBank/DDBJ whole genome shotgun (WGS) entry which is preliminary data.</text>
</comment>
<dbReference type="RefSeq" id="WP_210059886.1">
    <property type="nucleotide sequence ID" value="NZ_JAGGLJ010000001.1"/>
</dbReference>
<dbReference type="InterPro" id="IPR020594">
    <property type="entry name" value="Ribosomal_bL9_bac/chp"/>
</dbReference>
<dbReference type="PANTHER" id="PTHR21368">
    <property type="entry name" value="50S RIBOSOMAL PROTEIN L9"/>
    <property type="match status" value="1"/>
</dbReference>
<dbReference type="Gene3D" id="3.40.5.10">
    <property type="entry name" value="Ribosomal protein L9, N-terminal domain"/>
    <property type="match status" value="1"/>
</dbReference>
<evidence type="ECO:0000256" key="2">
    <source>
        <dbReference type="ARBA" id="ARBA00022730"/>
    </source>
</evidence>
<dbReference type="SUPFAM" id="SSF55653">
    <property type="entry name" value="Ribosomal protein L9 C-domain"/>
    <property type="match status" value="1"/>
</dbReference>
<dbReference type="Gene3D" id="3.10.430.100">
    <property type="entry name" value="Ribosomal protein L9, C-terminal domain"/>
    <property type="match status" value="1"/>
</dbReference>
<dbReference type="Proteomes" id="UP001519306">
    <property type="component" value="Unassembled WGS sequence"/>
</dbReference>
<sequence>MKVILIKDHKQLGKAGELVEAKDGFARNFLFPRKVAIEATPENLEEWKKQKAIEAKEEAENKKEAEELKKKIEKSKVEIKAKGGENGKLFGAVTSKDIATAAEKQLGFKIDKKKIELSDNIKTSGVKNVNIKLYPEIVATLKVSVVTE</sequence>
<keyword evidence="8" id="KW-0175">Coiled coil</keyword>
<comment type="similarity">
    <text evidence="1 7">Belongs to the bacterial ribosomal protein bL9 family.</text>
</comment>
<dbReference type="SUPFAM" id="SSF55658">
    <property type="entry name" value="L9 N-domain-like"/>
    <property type="match status" value="1"/>
</dbReference>
<accession>A0ABS4K9X8</accession>
<dbReference type="HAMAP" id="MF_00503">
    <property type="entry name" value="Ribosomal_bL9"/>
    <property type="match status" value="1"/>
</dbReference>
<keyword evidence="5 7" id="KW-0687">Ribonucleoprotein</keyword>
<dbReference type="NCBIfam" id="TIGR00158">
    <property type="entry name" value="L9"/>
    <property type="match status" value="1"/>
</dbReference>
<evidence type="ECO:0000256" key="3">
    <source>
        <dbReference type="ARBA" id="ARBA00022884"/>
    </source>
</evidence>
<evidence type="ECO:0000259" key="9">
    <source>
        <dbReference type="PROSITE" id="PS00651"/>
    </source>
</evidence>
<proteinExistence type="inferred from homology"/>
<comment type="function">
    <text evidence="7">Binds to the 23S rRNA.</text>
</comment>
<dbReference type="EMBL" id="JAGGLJ010000001">
    <property type="protein sequence ID" value="MBP2024582.1"/>
    <property type="molecule type" value="Genomic_DNA"/>
</dbReference>
<feature type="coiled-coil region" evidence="8">
    <location>
        <begin position="48"/>
        <end position="85"/>
    </location>
</feature>
<keyword evidence="11" id="KW-1185">Reference proteome</keyword>
<evidence type="ECO:0000256" key="1">
    <source>
        <dbReference type="ARBA" id="ARBA00010605"/>
    </source>
</evidence>
<dbReference type="Pfam" id="PF01281">
    <property type="entry name" value="Ribosomal_L9_N"/>
    <property type="match status" value="1"/>
</dbReference>
<name>A0ABS4K9X8_9FIRM</name>
<dbReference type="InterPro" id="IPR000244">
    <property type="entry name" value="Ribosomal_bL9"/>
</dbReference>
<keyword evidence="4 7" id="KW-0689">Ribosomal protein</keyword>
<feature type="domain" description="Ribosomal protein L9" evidence="9">
    <location>
        <begin position="13"/>
        <end position="40"/>
    </location>
</feature>
<evidence type="ECO:0000256" key="5">
    <source>
        <dbReference type="ARBA" id="ARBA00023274"/>
    </source>
</evidence>
<reference evidence="10 11" key="1">
    <citation type="submission" date="2021-03" db="EMBL/GenBank/DDBJ databases">
        <title>Genomic Encyclopedia of Type Strains, Phase IV (KMG-IV): sequencing the most valuable type-strain genomes for metagenomic binning, comparative biology and taxonomic classification.</title>
        <authorList>
            <person name="Goeker M."/>
        </authorList>
    </citation>
    <scope>NUCLEOTIDE SEQUENCE [LARGE SCALE GENOMIC DNA]</scope>
    <source>
        <strain evidence="10 11">DSM 27563</strain>
    </source>
</reference>
<gene>
    <name evidence="7" type="primary">rplI</name>
    <name evidence="10" type="ORF">J2Z71_000097</name>
</gene>
<keyword evidence="3 7" id="KW-0694">RNA-binding</keyword>
<evidence type="ECO:0000256" key="6">
    <source>
        <dbReference type="ARBA" id="ARBA00035292"/>
    </source>
</evidence>
<dbReference type="Pfam" id="PF03948">
    <property type="entry name" value="Ribosomal_L9_C"/>
    <property type="match status" value="1"/>
</dbReference>
<evidence type="ECO:0000313" key="11">
    <source>
        <dbReference type="Proteomes" id="UP001519306"/>
    </source>
</evidence>
<evidence type="ECO:0000256" key="8">
    <source>
        <dbReference type="SAM" id="Coils"/>
    </source>
</evidence>
<dbReference type="InterPro" id="IPR036935">
    <property type="entry name" value="Ribosomal_bL9_N_sf"/>
</dbReference>